<evidence type="ECO:0000259" key="1">
    <source>
        <dbReference type="Pfam" id="PF05368"/>
    </source>
</evidence>
<protein>
    <submittedName>
        <fullName evidence="2">SDR family oxidoreductase</fullName>
    </submittedName>
</protein>
<dbReference type="SUPFAM" id="SSF51735">
    <property type="entry name" value="NAD(P)-binding Rossmann-fold domains"/>
    <property type="match status" value="1"/>
</dbReference>
<dbReference type="InterPro" id="IPR052718">
    <property type="entry name" value="NmrA-type_oxidoreductase"/>
</dbReference>
<name>A0ABS2CMD9_9MICO</name>
<dbReference type="InterPro" id="IPR036291">
    <property type="entry name" value="NAD(P)-bd_dom_sf"/>
</dbReference>
<feature type="domain" description="NmrA-like" evidence="1">
    <location>
        <begin position="2"/>
        <end position="250"/>
    </location>
</feature>
<dbReference type="CDD" id="cd05269">
    <property type="entry name" value="TMR_SDR_a"/>
    <property type="match status" value="1"/>
</dbReference>
<dbReference type="Proteomes" id="UP001430172">
    <property type="component" value="Unassembled WGS sequence"/>
</dbReference>
<keyword evidence="3" id="KW-1185">Reference proteome</keyword>
<evidence type="ECO:0000313" key="2">
    <source>
        <dbReference type="EMBL" id="MBM6400254.1"/>
    </source>
</evidence>
<dbReference type="PANTHER" id="PTHR47129:SF1">
    <property type="entry name" value="NMRA-LIKE DOMAIN-CONTAINING PROTEIN"/>
    <property type="match status" value="1"/>
</dbReference>
<sequence>MTIVVTGATGHLGHLVVEALLRRGADPAQVVATGRDLAKVADLAARGVRTVASDYTDPESLRAAFAGADRVLLVSGNEIGQRLPQHTNAVEAAKDAGVDLLAYTSIPQADTSGMQLAAEHLATEQVIRDSGLPWVFLRNSWYLENYLPQLPTWLEHGAILGAAGDGRVSAATRADYADAAAAVLLDPATTGGTVHELGGSSAFTLAELAAAVTEATGTDVAYRDLSEADLTDALADAGLPRPYAAVLADSDRGIARGALEVTSGDLERLIGRPPTTMAHALADAVAATRAA</sequence>
<comment type="caution">
    <text evidence="2">The sequence shown here is derived from an EMBL/GenBank/DDBJ whole genome shotgun (WGS) entry which is preliminary data.</text>
</comment>
<proteinExistence type="predicted"/>
<reference evidence="2" key="1">
    <citation type="submission" date="2021-02" db="EMBL/GenBank/DDBJ databases">
        <title>Phycicoccus sp. MQZ13P-5T, whole genome shotgun sequence.</title>
        <authorList>
            <person name="Tuo L."/>
        </authorList>
    </citation>
    <scope>NUCLEOTIDE SEQUENCE</scope>
    <source>
        <strain evidence="2">MQZ13P-5</strain>
    </source>
</reference>
<dbReference type="EMBL" id="JAFDVD010000008">
    <property type="protein sequence ID" value="MBM6400254.1"/>
    <property type="molecule type" value="Genomic_DNA"/>
</dbReference>
<dbReference type="PANTHER" id="PTHR47129">
    <property type="entry name" value="QUINONE OXIDOREDUCTASE 2"/>
    <property type="match status" value="1"/>
</dbReference>
<gene>
    <name evidence="2" type="ORF">JQN70_07655</name>
</gene>
<dbReference type="InterPro" id="IPR008030">
    <property type="entry name" value="NmrA-like"/>
</dbReference>
<organism evidence="2 3">
    <name type="scientific">Phycicoccus sonneratiae</name>
    <dbReference type="NCBI Taxonomy" id="2807628"/>
    <lineage>
        <taxon>Bacteria</taxon>
        <taxon>Bacillati</taxon>
        <taxon>Actinomycetota</taxon>
        <taxon>Actinomycetes</taxon>
        <taxon>Micrococcales</taxon>
        <taxon>Intrasporangiaceae</taxon>
        <taxon>Phycicoccus</taxon>
    </lineage>
</organism>
<evidence type="ECO:0000313" key="3">
    <source>
        <dbReference type="Proteomes" id="UP001430172"/>
    </source>
</evidence>
<dbReference type="RefSeq" id="WP_204130732.1">
    <property type="nucleotide sequence ID" value="NZ_JAFDVD010000008.1"/>
</dbReference>
<dbReference type="Gene3D" id="3.90.25.10">
    <property type="entry name" value="UDP-galactose 4-epimerase, domain 1"/>
    <property type="match status" value="1"/>
</dbReference>
<dbReference type="Pfam" id="PF05368">
    <property type="entry name" value="NmrA"/>
    <property type="match status" value="1"/>
</dbReference>
<accession>A0ABS2CMD9</accession>
<dbReference type="Gene3D" id="3.40.50.720">
    <property type="entry name" value="NAD(P)-binding Rossmann-like Domain"/>
    <property type="match status" value="1"/>
</dbReference>